<dbReference type="AlphaFoldDB" id="A0A1H2RBC1"/>
<accession>A0A1H2RBC1</accession>
<gene>
    <name evidence="1" type="ORF">SAMN05443545_101277</name>
</gene>
<name>A0A1H2RBC1_9GAMM</name>
<dbReference type="RefSeq" id="WP_092567700.1">
    <property type="nucleotide sequence ID" value="NZ_BMXH01000001.1"/>
</dbReference>
<sequence length="153" mass="17460">MADIDFPADLPLPQREGYGLEHVSPLLRTELASGRARQRRRFTSVPTTVSVSWVLSEVEAQLFEGWFRYAISDGAAWFNVTIKTPVGLKPYVARFAGMYDGPDLLGIGHWRISAELEIRERQTVDSSYVIHLPNFILYQSIFDQAMNREWPAD</sequence>
<keyword evidence="2" id="KW-1185">Reference proteome</keyword>
<dbReference type="Proteomes" id="UP000198500">
    <property type="component" value="Unassembled WGS sequence"/>
</dbReference>
<organism evidence="1 2">
    <name type="scientific">Aidingimonas halophila</name>
    <dbReference type="NCBI Taxonomy" id="574349"/>
    <lineage>
        <taxon>Bacteria</taxon>
        <taxon>Pseudomonadati</taxon>
        <taxon>Pseudomonadota</taxon>
        <taxon>Gammaproteobacteria</taxon>
        <taxon>Oceanospirillales</taxon>
        <taxon>Halomonadaceae</taxon>
        <taxon>Aidingimonas</taxon>
    </lineage>
</organism>
<evidence type="ECO:0000313" key="1">
    <source>
        <dbReference type="EMBL" id="SDW16773.1"/>
    </source>
</evidence>
<protein>
    <submittedName>
        <fullName evidence="1">Uncharacterized protein</fullName>
    </submittedName>
</protein>
<dbReference type="EMBL" id="FNNI01000001">
    <property type="protein sequence ID" value="SDW16773.1"/>
    <property type="molecule type" value="Genomic_DNA"/>
</dbReference>
<dbReference type="STRING" id="574349.SAMN05443545_101277"/>
<reference evidence="1 2" key="1">
    <citation type="submission" date="2016-10" db="EMBL/GenBank/DDBJ databases">
        <authorList>
            <person name="de Groot N.N."/>
        </authorList>
    </citation>
    <scope>NUCLEOTIDE SEQUENCE [LARGE SCALE GENOMIC DNA]</scope>
    <source>
        <strain evidence="1 2">DSM 19219</strain>
    </source>
</reference>
<evidence type="ECO:0000313" key="2">
    <source>
        <dbReference type="Proteomes" id="UP000198500"/>
    </source>
</evidence>
<dbReference type="OrthoDB" id="363206at2"/>
<proteinExistence type="predicted"/>